<evidence type="ECO:0000313" key="1">
    <source>
        <dbReference type="EMBL" id="GAG02378.1"/>
    </source>
</evidence>
<sequence length="120" mass="13829">MGGMWIVICLLTLFSFNLEAKMVDAMKSTWTLSYSAGDYEITIEESSNKLEYNFGADSCVQIYRNNFGEISLSLADAMSFYFKGGGEENNLKLQVYNINGDVFERKFSNYLEFNNWQRTE</sequence>
<name>X0UQ06_9ZZZZ</name>
<dbReference type="EMBL" id="BARS01020015">
    <property type="protein sequence ID" value="GAG02378.1"/>
    <property type="molecule type" value="Genomic_DNA"/>
</dbReference>
<dbReference type="AlphaFoldDB" id="X0UQ06"/>
<comment type="caution">
    <text evidence="1">The sequence shown here is derived from an EMBL/GenBank/DDBJ whole genome shotgun (WGS) entry which is preliminary data.</text>
</comment>
<reference evidence="1" key="1">
    <citation type="journal article" date="2014" name="Front. Microbiol.">
        <title>High frequency of phylogenetically diverse reductive dehalogenase-homologous genes in deep subseafloor sedimentary metagenomes.</title>
        <authorList>
            <person name="Kawai M."/>
            <person name="Futagami T."/>
            <person name="Toyoda A."/>
            <person name="Takaki Y."/>
            <person name="Nishi S."/>
            <person name="Hori S."/>
            <person name="Arai W."/>
            <person name="Tsubouchi T."/>
            <person name="Morono Y."/>
            <person name="Uchiyama I."/>
            <person name="Ito T."/>
            <person name="Fujiyama A."/>
            <person name="Inagaki F."/>
            <person name="Takami H."/>
        </authorList>
    </citation>
    <scope>NUCLEOTIDE SEQUENCE</scope>
    <source>
        <strain evidence="1">Expedition CK06-06</strain>
    </source>
</reference>
<gene>
    <name evidence="1" type="ORF">S01H1_32338</name>
</gene>
<feature type="non-terminal residue" evidence="1">
    <location>
        <position position="120"/>
    </location>
</feature>
<accession>X0UQ06</accession>
<protein>
    <submittedName>
        <fullName evidence="1">Uncharacterized protein</fullName>
    </submittedName>
</protein>
<organism evidence="1">
    <name type="scientific">marine sediment metagenome</name>
    <dbReference type="NCBI Taxonomy" id="412755"/>
    <lineage>
        <taxon>unclassified sequences</taxon>
        <taxon>metagenomes</taxon>
        <taxon>ecological metagenomes</taxon>
    </lineage>
</organism>
<proteinExistence type="predicted"/>